<name>A0A426YQS1_ENSVE</name>
<dbReference type="AlphaFoldDB" id="A0A426YQS1"/>
<protein>
    <submittedName>
        <fullName evidence="1">Uncharacterized protein</fullName>
    </submittedName>
</protein>
<evidence type="ECO:0000313" key="2">
    <source>
        <dbReference type="Proteomes" id="UP000287651"/>
    </source>
</evidence>
<organism evidence="1 2">
    <name type="scientific">Ensete ventricosum</name>
    <name type="common">Abyssinian banana</name>
    <name type="synonym">Musa ensete</name>
    <dbReference type="NCBI Taxonomy" id="4639"/>
    <lineage>
        <taxon>Eukaryota</taxon>
        <taxon>Viridiplantae</taxon>
        <taxon>Streptophyta</taxon>
        <taxon>Embryophyta</taxon>
        <taxon>Tracheophyta</taxon>
        <taxon>Spermatophyta</taxon>
        <taxon>Magnoliopsida</taxon>
        <taxon>Liliopsida</taxon>
        <taxon>Zingiberales</taxon>
        <taxon>Musaceae</taxon>
        <taxon>Ensete</taxon>
    </lineage>
</organism>
<proteinExistence type="predicted"/>
<gene>
    <name evidence="1" type="ORF">B296_00049428</name>
</gene>
<dbReference type="EMBL" id="AMZH03010808">
    <property type="protein sequence ID" value="RRT54045.1"/>
    <property type="molecule type" value="Genomic_DNA"/>
</dbReference>
<reference evidence="1 2" key="1">
    <citation type="journal article" date="2014" name="Agronomy (Basel)">
        <title>A Draft Genome Sequence for Ensete ventricosum, the Drought-Tolerant Tree Against Hunger.</title>
        <authorList>
            <person name="Harrison J."/>
            <person name="Moore K.A."/>
            <person name="Paszkiewicz K."/>
            <person name="Jones T."/>
            <person name="Grant M."/>
            <person name="Ambacheew D."/>
            <person name="Muzemil S."/>
            <person name="Studholme D.J."/>
        </authorList>
    </citation>
    <scope>NUCLEOTIDE SEQUENCE [LARGE SCALE GENOMIC DNA]</scope>
</reference>
<dbReference type="Proteomes" id="UP000287651">
    <property type="component" value="Unassembled WGS sequence"/>
</dbReference>
<evidence type="ECO:0000313" key="1">
    <source>
        <dbReference type="EMBL" id="RRT54045.1"/>
    </source>
</evidence>
<comment type="caution">
    <text evidence="1">The sequence shown here is derived from an EMBL/GenBank/DDBJ whole genome shotgun (WGS) entry which is preliminary data.</text>
</comment>
<accession>A0A426YQS1</accession>
<sequence length="91" mass="10082">MAAPSTGKEIYKDYPRSSRSMICPPSSSKAPVIIAGKKKMASVGIADAKLREDQSLCFVELWFPRRESELLPRRKALPQQICTLSSGDRAK</sequence>